<comment type="caution">
    <text evidence="5">The sequence shown here is derived from an EMBL/GenBank/DDBJ whole genome shotgun (WGS) entry which is preliminary data.</text>
</comment>
<evidence type="ECO:0000256" key="2">
    <source>
        <dbReference type="ARBA" id="ARBA00023163"/>
    </source>
</evidence>
<evidence type="ECO:0000313" key="6">
    <source>
        <dbReference type="Proteomes" id="UP000705823"/>
    </source>
</evidence>
<organism evidence="5 6">
    <name type="scientific">Halonotius terrestris</name>
    <dbReference type="NCBI Taxonomy" id="2487750"/>
    <lineage>
        <taxon>Archaea</taxon>
        <taxon>Methanobacteriati</taxon>
        <taxon>Methanobacteriota</taxon>
        <taxon>Stenosarchaea group</taxon>
        <taxon>Halobacteria</taxon>
        <taxon>Halobacteriales</taxon>
        <taxon>Haloferacaceae</taxon>
        <taxon>Halonotius</taxon>
    </lineage>
</organism>
<dbReference type="Proteomes" id="UP000705823">
    <property type="component" value="Unassembled WGS sequence"/>
</dbReference>
<proteinExistence type="predicted"/>
<feature type="domain" description="HTH bat-type" evidence="3">
    <location>
        <begin position="160"/>
        <end position="211"/>
    </location>
</feature>
<protein>
    <submittedName>
        <fullName evidence="5">Transcriptional regulator</fullName>
    </submittedName>
</protein>
<sequence>MRYASGVLVWNDGTLHPLETAIETSPAVTIETTHQINRIREQFVELSEFSGDMVRLEQLLGAEDSVHDFEVTRKTELAYIEYNQSPSMTQLFAILAAYSLILVPPVEYTDDYGERGVRLTVVGTESAITRITADLPSEIDLYPERVGEYSPECGRLEGLLTDRQREVFETAVQLGYYEVPREATHEEIAAAVDRAPATVSEQLQRIEANLLPRYLEAEFAHV</sequence>
<evidence type="ECO:0000313" key="5">
    <source>
        <dbReference type="EMBL" id="TQQ78443.1"/>
    </source>
</evidence>
<dbReference type="InterPro" id="IPR056493">
    <property type="entry name" value="HVO_0513_N"/>
</dbReference>
<gene>
    <name evidence="5" type="ORF">EGH24_14625</name>
</gene>
<dbReference type="Pfam" id="PF04967">
    <property type="entry name" value="HTH_10"/>
    <property type="match status" value="1"/>
</dbReference>
<dbReference type="Gene3D" id="1.10.10.10">
    <property type="entry name" value="Winged helix-like DNA-binding domain superfamily/Winged helix DNA-binding domain"/>
    <property type="match status" value="1"/>
</dbReference>
<evidence type="ECO:0000259" key="3">
    <source>
        <dbReference type="Pfam" id="PF04967"/>
    </source>
</evidence>
<accession>A0A8J8TAJ3</accession>
<dbReference type="RefSeq" id="WP_142980830.1">
    <property type="nucleotide sequence ID" value="NZ_RKLU01000016.1"/>
</dbReference>
<evidence type="ECO:0000259" key="4">
    <source>
        <dbReference type="Pfam" id="PF24278"/>
    </source>
</evidence>
<evidence type="ECO:0000256" key="1">
    <source>
        <dbReference type="ARBA" id="ARBA00023015"/>
    </source>
</evidence>
<dbReference type="PANTHER" id="PTHR34236">
    <property type="entry name" value="DIMETHYL SULFOXIDE REDUCTASE TRANSCRIPTIONAL ACTIVATOR"/>
    <property type="match status" value="1"/>
</dbReference>
<keyword evidence="2" id="KW-0804">Transcription</keyword>
<dbReference type="InterPro" id="IPR007050">
    <property type="entry name" value="HTH_bacterioopsin"/>
</dbReference>
<dbReference type="OrthoDB" id="27447at2157"/>
<dbReference type="EMBL" id="RKLU01000016">
    <property type="protein sequence ID" value="TQQ78443.1"/>
    <property type="molecule type" value="Genomic_DNA"/>
</dbReference>
<reference evidence="5" key="1">
    <citation type="submission" date="2019-02" db="EMBL/GenBank/DDBJ databases">
        <title>Halonotius sp. a new haloarchaeum isolated from saline soil.</title>
        <authorList>
            <person name="Duran-Viseras A."/>
            <person name="Sanchez-Porro C."/>
            <person name="Ventosa A."/>
        </authorList>
    </citation>
    <scope>NUCLEOTIDE SEQUENCE</scope>
    <source>
        <strain evidence="5">F15B</strain>
    </source>
</reference>
<keyword evidence="1" id="KW-0805">Transcription regulation</keyword>
<dbReference type="PANTHER" id="PTHR34236:SF1">
    <property type="entry name" value="DIMETHYL SULFOXIDE REDUCTASE TRANSCRIPTIONAL ACTIVATOR"/>
    <property type="match status" value="1"/>
</dbReference>
<dbReference type="Pfam" id="PF24278">
    <property type="entry name" value="HVO_0513_N"/>
    <property type="match status" value="1"/>
</dbReference>
<dbReference type="AlphaFoldDB" id="A0A8J8TAJ3"/>
<name>A0A8J8TAJ3_9EURY</name>
<keyword evidence="6" id="KW-1185">Reference proteome</keyword>
<feature type="domain" description="HVO-0513-like N-terminal" evidence="4">
    <location>
        <begin position="16"/>
        <end position="149"/>
    </location>
</feature>
<dbReference type="InterPro" id="IPR036388">
    <property type="entry name" value="WH-like_DNA-bd_sf"/>
</dbReference>